<proteinExistence type="predicted"/>
<dbReference type="RefSeq" id="WP_251966614.1">
    <property type="nucleotide sequence ID" value="NZ_CP146284.1"/>
</dbReference>
<evidence type="ECO:0000256" key="3">
    <source>
        <dbReference type="SAM" id="MobiDB-lite"/>
    </source>
</evidence>
<dbReference type="Pfam" id="PF13432">
    <property type="entry name" value="TPR_16"/>
    <property type="match status" value="1"/>
</dbReference>
<feature type="region of interest" description="Disordered" evidence="3">
    <location>
        <begin position="1100"/>
        <end position="1192"/>
    </location>
</feature>
<feature type="compositionally biased region" description="Acidic residues" evidence="3">
    <location>
        <begin position="532"/>
        <end position="541"/>
    </location>
</feature>
<dbReference type="Proteomes" id="UP001320603">
    <property type="component" value="Chromosome"/>
</dbReference>
<dbReference type="EMBL" id="CP146284">
    <property type="protein sequence ID" value="WWV65624.1"/>
    <property type="molecule type" value="Genomic_DNA"/>
</dbReference>
<protein>
    <submittedName>
        <fullName evidence="4">Tetratricopeptide repeat protein</fullName>
    </submittedName>
</protein>
<evidence type="ECO:0000256" key="1">
    <source>
        <dbReference type="PROSITE-ProRule" id="PRU00339"/>
    </source>
</evidence>
<dbReference type="InterPro" id="IPR019734">
    <property type="entry name" value="TPR_rpt"/>
</dbReference>
<sequence>MKKGFYYIVALFVVSLLWSCSTKKNTRFNRFYHALNSRFNIYYNGKTSFDEALLSMQTGYKENYSDMILMYPISAQPKEKAETGGPFDRAIEKSNKAIKLHSIKTKPKKKAGWRKDPKQVTWQNQEEYNPFLKKCWMLMGEAQFYNADFLQASATFSYITRHYKEDEELVASAKLWQARCYAEMGWNYEAEDILGKLNTNGIPKKCLNQYAAVYADYLIKNQQFEDAIPYMRTAIKAEKNRLQKSRMRYLLGQMYASLEMDGMAYKTFGEVIRSNPPYELEFAARIRQTEVFSGSDYQKVVKRLERMAKNQKNKDMLDQVYYALGNVYMSREDTANAIKNYELGVEKSTQNGLDKALCQIRLGDLYFEKRDYVKAQPNFSGALAGIQKEYKDYERISKLSAVLDELVVHVEAVHLQDSLQTLAKMPEKERLAVIDKIIEQVKEEEKRAQEEAEKEAFLAEQSAKGTGINRPGTEANTVTLPTASGSASFYFYNPQAVAQGKTQFQRKWGRRPLEDDWRRRKKTLTTFNDPNDMGEETDQEGMEGGQLADLAAGGAGDTSSVVSSDDPKSREYYLQQLPMTPEDVEASNVIIEDGLYNMAMIYKDKLEDLSLSIEAFQNLEKRFPDNSHLMESYYQIYLMALRLKDTGLAEEYKQKMMAKFPGSDYAVAISDPNYEYNMRMMDVVQDSIYEQTYERYLAEDTSAVRRNYRMVSQKYPLAKLLPKFMFLDALTYVQAGDAEGFKTALKALLDKYPSEDVSELAGEMLKGVLRGRQMVQGGVTGMTWNLRFGTGDDGSLSAADSARTFKAEPNVPYRMVMIYPTGLIDRNQLLFTVAAYNFANFMVKQLDMSFEESGIASIFVLSGFYNFDEAWHYYKMIYGQGGYASNLDKAIDILPISEDNYETLMHGKTLDEYVAFFDEHFHDKAPELAARWAARKEAQAEEAEKKANESSETTPADSLTVPADSVSSRQHVPESPIPADEKQPVPEVEKPSVLDSTVVTVPDTSVILPDDTVQPVLEEQLLPEKEKPDFTAPKPEKDKGLTLEDIEKIRRLQAEAEEMQKEEARRVFEAEQEAEQVELELNAKIRAEIEAQQQAEEERLLKAKEERERKLETDRKAKLKQAEADRKAKLKAREELRKEKERAYKERLKQKEKERKEKERAYKQKLKEREKARKAELKAREEARKNREKSKE</sequence>
<name>A0ABZ2ILI8_9BACT</name>
<dbReference type="SMART" id="SM00028">
    <property type="entry name" value="TPR"/>
    <property type="match status" value="3"/>
</dbReference>
<evidence type="ECO:0000313" key="5">
    <source>
        <dbReference type="Proteomes" id="UP001320603"/>
    </source>
</evidence>
<feature type="repeat" description="TPR" evidence="1">
    <location>
        <begin position="318"/>
        <end position="351"/>
    </location>
</feature>
<dbReference type="SUPFAM" id="SSF81901">
    <property type="entry name" value="HCP-like"/>
    <property type="match status" value="1"/>
</dbReference>
<evidence type="ECO:0000256" key="2">
    <source>
        <dbReference type="SAM" id="Coils"/>
    </source>
</evidence>
<reference evidence="4 5" key="1">
    <citation type="submission" date="2024-02" db="EMBL/GenBank/DDBJ databases">
        <title>Whole genome sequencing of Parabacteroides sp. AD58.</title>
        <authorList>
            <person name="Chaplin A.V."/>
            <person name="Pikina A.P."/>
            <person name="Sokolova S.R."/>
            <person name="Korostin D.O."/>
            <person name="Efimov B.A."/>
        </authorList>
    </citation>
    <scope>NUCLEOTIDE SEQUENCE [LARGE SCALE GENOMIC DNA]</scope>
    <source>
        <strain evidence="4 5">AD58</strain>
    </source>
</reference>
<feature type="region of interest" description="Disordered" evidence="3">
    <location>
        <begin position="1022"/>
        <end position="1045"/>
    </location>
</feature>
<accession>A0ABZ2ILI8</accession>
<dbReference type="InterPro" id="IPR011990">
    <property type="entry name" value="TPR-like_helical_dom_sf"/>
</dbReference>
<feature type="compositionally biased region" description="Basic and acidic residues" evidence="3">
    <location>
        <begin position="934"/>
        <end position="949"/>
    </location>
</feature>
<dbReference type="Gene3D" id="1.25.40.10">
    <property type="entry name" value="Tetratricopeptide repeat domain"/>
    <property type="match status" value="3"/>
</dbReference>
<keyword evidence="1" id="KW-0802">TPR repeat</keyword>
<feature type="region of interest" description="Disordered" evidence="3">
    <location>
        <begin position="524"/>
        <end position="543"/>
    </location>
</feature>
<dbReference type="SUPFAM" id="SSF48452">
    <property type="entry name" value="TPR-like"/>
    <property type="match status" value="1"/>
</dbReference>
<organism evidence="4 5">
    <name type="scientific">Parabacteroides absconsus</name>
    <dbReference type="NCBI Taxonomy" id="2951805"/>
    <lineage>
        <taxon>Bacteria</taxon>
        <taxon>Pseudomonadati</taxon>
        <taxon>Bacteroidota</taxon>
        <taxon>Bacteroidia</taxon>
        <taxon>Bacteroidales</taxon>
        <taxon>Tannerellaceae</taxon>
        <taxon>Parabacteroides</taxon>
    </lineage>
</organism>
<evidence type="ECO:0000313" key="4">
    <source>
        <dbReference type="EMBL" id="WWV65624.1"/>
    </source>
</evidence>
<dbReference type="Pfam" id="PF13181">
    <property type="entry name" value="TPR_8"/>
    <property type="match status" value="1"/>
</dbReference>
<feature type="coiled-coil region" evidence="2">
    <location>
        <begin position="431"/>
        <end position="462"/>
    </location>
</feature>
<keyword evidence="2" id="KW-0175">Coiled coil</keyword>
<feature type="region of interest" description="Disordered" evidence="3">
    <location>
        <begin position="933"/>
        <end position="996"/>
    </location>
</feature>
<keyword evidence="5" id="KW-1185">Reference proteome</keyword>
<dbReference type="PROSITE" id="PS50005">
    <property type="entry name" value="TPR"/>
    <property type="match status" value="1"/>
</dbReference>
<gene>
    <name evidence="4" type="ORF">NEE14_011535</name>
</gene>
<feature type="compositionally biased region" description="Basic and acidic residues" evidence="3">
    <location>
        <begin position="979"/>
        <end position="992"/>
    </location>
</feature>